<protein>
    <submittedName>
        <fullName evidence="3">Uncharacterized protein</fullName>
    </submittedName>
</protein>
<feature type="coiled-coil region" evidence="1">
    <location>
        <begin position="364"/>
        <end position="405"/>
    </location>
</feature>
<sequence>MHGSRRAAGAVEASLAIALQSEAQQLDDEVAHVGLKRSRGLECAPSLKTSSSTEIARMQSSVHAAVTVSALDGAFKPTERVYRGQSAPRLAVLERAAIDLATAAGGRALAPGRCDRRPQGACSDAAAASHVAPRVLRRCELCSGEYMDCADGWRRHERTDEHVRKATDPRTFASLDRLILRVNTGQAHRVPRGVAAPPLLLTRGGSAAHGLRGDADDAAAVAVAMRLLRAELSAEEAERAQLERAVMRATGARTEQPANDAGLTPLLPARTTRRALAAAASAAASHSRSAQDAAGRAGRPPTAAAGCRVRPVATIRAKTCTCVLYPRTSGAEPFELEPHSTNAQMAALECASLRDQLRVECVRVQQMHRENEELEGEAMRSRRSVRQLKEEVQRLGAELELSRSLLSAHMHVGAGCPRAGPTEEEAQDGTAMAVADLGGHPPPRPQDGALAPAAVALSGGGAREHAPDAELAWPAAQLSDEAQGRCHAELASPVGAIIAVLQPGDRDS</sequence>
<gene>
    <name evidence="3" type="ORF">KFE25_000203</name>
</gene>
<dbReference type="AlphaFoldDB" id="A0A8J5XRE6"/>
<organism evidence="3 4">
    <name type="scientific">Diacronema lutheri</name>
    <name type="common">Unicellular marine alga</name>
    <name type="synonym">Monochrysis lutheri</name>
    <dbReference type="NCBI Taxonomy" id="2081491"/>
    <lineage>
        <taxon>Eukaryota</taxon>
        <taxon>Haptista</taxon>
        <taxon>Haptophyta</taxon>
        <taxon>Pavlovophyceae</taxon>
        <taxon>Pavlovales</taxon>
        <taxon>Pavlovaceae</taxon>
        <taxon>Diacronema</taxon>
    </lineage>
</organism>
<evidence type="ECO:0000313" key="3">
    <source>
        <dbReference type="EMBL" id="KAG8464035.1"/>
    </source>
</evidence>
<keyword evidence="4" id="KW-1185">Reference proteome</keyword>
<keyword evidence="1" id="KW-0175">Coiled coil</keyword>
<dbReference type="OrthoDB" id="10669257at2759"/>
<accession>A0A8J5XRE6</accession>
<dbReference type="Proteomes" id="UP000751190">
    <property type="component" value="Unassembled WGS sequence"/>
</dbReference>
<comment type="caution">
    <text evidence="3">The sequence shown here is derived from an EMBL/GenBank/DDBJ whole genome shotgun (WGS) entry which is preliminary data.</text>
</comment>
<dbReference type="EMBL" id="JAGTXO010000014">
    <property type="protein sequence ID" value="KAG8464035.1"/>
    <property type="molecule type" value="Genomic_DNA"/>
</dbReference>
<evidence type="ECO:0000313" key="4">
    <source>
        <dbReference type="Proteomes" id="UP000751190"/>
    </source>
</evidence>
<proteinExistence type="predicted"/>
<feature type="region of interest" description="Disordered" evidence="2">
    <location>
        <begin position="279"/>
        <end position="304"/>
    </location>
</feature>
<name>A0A8J5XRE6_DIALT</name>
<feature type="coiled-coil region" evidence="1">
    <location>
        <begin position="225"/>
        <end position="252"/>
    </location>
</feature>
<evidence type="ECO:0000256" key="2">
    <source>
        <dbReference type="SAM" id="MobiDB-lite"/>
    </source>
</evidence>
<reference evidence="3" key="1">
    <citation type="submission" date="2021-05" db="EMBL/GenBank/DDBJ databases">
        <title>The genome of the haptophyte Pavlova lutheri (Diacronema luteri, Pavlovales) - a model for lipid biosynthesis in eukaryotic algae.</title>
        <authorList>
            <person name="Hulatt C.J."/>
            <person name="Posewitz M.C."/>
        </authorList>
    </citation>
    <scope>NUCLEOTIDE SEQUENCE</scope>
    <source>
        <strain evidence="3">NIVA-4/92</strain>
    </source>
</reference>
<evidence type="ECO:0000256" key="1">
    <source>
        <dbReference type="SAM" id="Coils"/>
    </source>
</evidence>